<organism evidence="1">
    <name type="scientific">Salix viminalis</name>
    <name type="common">Common osier</name>
    <name type="synonym">Basket willow</name>
    <dbReference type="NCBI Taxonomy" id="40686"/>
    <lineage>
        <taxon>Eukaryota</taxon>
        <taxon>Viridiplantae</taxon>
        <taxon>Streptophyta</taxon>
        <taxon>Embryophyta</taxon>
        <taxon>Tracheophyta</taxon>
        <taxon>Spermatophyta</taxon>
        <taxon>Magnoliopsida</taxon>
        <taxon>eudicotyledons</taxon>
        <taxon>Gunneridae</taxon>
        <taxon>Pentapetalae</taxon>
        <taxon>rosids</taxon>
        <taxon>fabids</taxon>
        <taxon>Malpighiales</taxon>
        <taxon>Salicaceae</taxon>
        <taxon>Saliceae</taxon>
        <taxon>Salix</taxon>
    </lineage>
</organism>
<reference evidence="1" key="1">
    <citation type="submission" date="2019-03" db="EMBL/GenBank/DDBJ databases">
        <authorList>
            <person name="Mank J."/>
            <person name="Almeida P."/>
        </authorList>
    </citation>
    <scope>NUCLEOTIDE SEQUENCE</scope>
    <source>
        <strain evidence="1">78183</strain>
    </source>
</reference>
<sequence length="120" mass="13678">MSISLNINKNNNFSIRKKERDKTHLIKKDARYEQSIHYETCLTKSGKLKGSVKGNLQNLAAGETKMYKEKTQHLELERYVCPQLVRRGLVGEFPSQQLAAGVLERRLCVALQHWPGAPSI</sequence>
<protein>
    <submittedName>
        <fullName evidence="1">Uncharacterized protein</fullName>
    </submittedName>
</protein>
<gene>
    <name evidence="1" type="ORF">SVIM_LOCUS377605</name>
</gene>
<dbReference type="EMBL" id="CAADRP010001830">
    <property type="protein sequence ID" value="VFU54174.1"/>
    <property type="molecule type" value="Genomic_DNA"/>
</dbReference>
<dbReference type="AlphaFoldDB" id="A0A6N2N0E1"/>
<accession>A0A6N2N0E1</accession>
<proteinExistence type="predicted"/>
<evidence type="ECO:0000313" key="1">
    <source>
        <dbReference type="EMBL" id="VFU54174.1"/>
    </source>
</evidence>
<name>A0A6N2N0E1_SALVM</name>